<evidence type="ECO:0000256" key="8">
    <source>
        <dbReference type="ARBA" id="ARBA00022989"/>
    </source>
</evidence>
<evidence type="ECO:0000259" key="14">
    <source>
        <dbReference type="Pfam" id="PF00520"/>
    </source>
</evidence>
<feature type="transmembrane region" description="Helical" evidence="13">
    <location>
        <begin position="203"/>
        <end position="224"/>
    </location>
</feature>
<comment type="subcellular location">
    <subcellularLocation>
        <location evidence="1">Membrane</location>
        <topology evidence="1">Multi-pass membrane protein</topology>
    </subcellularLocation>
</comment>
<dbReference type="InterPro" id="IPR027359">
    <property type="entry name" value="Volt_channel_dom_sf"/>
</dbReference>
<dbReference type="Gene3D" id="1.20.120.350">
    <property type="entry name" value="Voltage-gated potassium channels. Chain C"/>
    <property type="match status" value="1"/>
</dbReference>
<keyword evidence="9" id="KW-0406">Ion transport</keyword>
<keyword evidence="5" id="KW-0631">Potassium channel</keyword>
<reference evidence="15 16" key="1">
    <citation type="submission" date="2024-11" db="EMBL/GenBank/DDBJ databases">
        <title>Chromosome-level genome assembly of the freshwater bivalve Anodonta woodiana.</title>
        <authorList>
            <person name="Chen X."/>
        </authorList>
    </citation>
    <scope>NUCLEOTIDE SEQUENCE [LARGE SCALE GENOMIC DNA]</scope>
    <source>
        <strain evidence="15">MN2024</strain>
        <tissue evidence="15">Gills</tissue>
    </source>
</reference>
<keyword evidence="8 13" id="KW-1133">Transmembrane helix</keyword>
<dbReference type="InterPro" id="IPR028325">
    <property type="entry name" value="VG_K_chnl"/>
</dbReference>
<name>A0ABD3XEH9_SINWO</name>
<organism evidence="15 16">
    <name type="scientific">Sinanodonta woodiana</name>
    <name type="common">Chinese pond mussel</name>
    <name type="synonym">Anodonta woodiana</name>
    <dbReference type="NCBI Taxonomy" id="1069815"/>
    <lineage>
        <taxon>Eukaryota</taxon>
        <taxon>Metazoa</taxon>
        <taxon>Spiralia</taxon>
        <taxon>Lophotrochozoa</taxon>
        <taxon>Mollusca</taxon>
        <taxon>Bivalvia</taxon>
        <taxon>Autobranchia</taxon>
        <taxon>Heteroconchia</taxon>
        <taxon>Palaeoheterodonta</taxon>
        <taxon>Unionida</taxon>
        <taxon>Unionoidea</taxon>
        <taxon>Unionidae</taxon>
        <taxon>Unioninae</taxon>
        <taxon>Sinanodonta</taxon>
    </lineage>
</organism>
<gene>
    <name evidence="15" type="ORF">ACJMK2_024659</name>
</gene>
<dbReference type="SUPFAM" id="SSF81324">
    <property type="entry name" value="Voltage-gated potassium channels"/>
    <property type="match status" value="1"/>
</dbReference>
<keyword evidence="4 13" id="KW-0812">Transmembrane</keyword>
<feature type="transmembrane region" description="Helical" evidence="13">
    <location>
        <begin position="127"/>
        <end position="147"/>
    </location>
</feature>
<evidence type="ECO:0000256" key="6">
    <source>
        <dbReference type="ARBA" id="ARBA00022882"/>
    </source>
</evidence>
<dbReference type="InterPro" id="IPR005821">
    <property type="entry name" value="Ion_trans_dom"/>
</dbReference>
<evidence type="ECO:0000256" key="1">
    <source>
        <dbReference type="ARBA" id="ARBA00004141"/>
    </source>
</evidence>
<feature type="non-terminal residue" evidence="15">
    <location>
        <position position="1"/>
    </location>
</feature>
<dbReference type="PANTHER" id="PTHR11537">
    <property type="entry name" value="VOLTAGE-GATED POTASSIUM CHANNEL"/>
    <property type="match status" value="1"/>
</dbReference>
<evidence type="ECO:0000256" key="13">
    <source>
        <dbReference type="SAM" id="Phobius"/>
    </source>
</evidence>
<keyword evidence="10 13" id="KW-0472">Membrane</keyword>
<dbReference type="InterPro" id="IPR003968">
    <property type="entry name" value="K_chnl_volt-dep_Kv"/>
</dbReference>
<dbReference type="GO" id="GO:0005267">
    <property type="term" value="F:potassium channel activity"/>
    <property type="evidence" value="ECO:0007669"/>
    <property type="project" value="UniProtKB-KW"/>
</dbReference>
<keyword evidence="6" id="KW-0851">Voltage-gated channel</keyword>
<evidence type="ECO:0000256" key="10">
    <source>
        <dbReference type="ARBA" id="ARBA00023136"/>
    </source>
</evidence>
<evidence type="ECO:0000256" key="11">
    <source>
        <dbReference type="ARBA" id="ARBA00023303"/>
    </source>
</evidence>
<evidence type="ECO:0000256" key="4">
    <source>
        <dbReference type="ARBA" id="ARBA00022692"/>
    </source>
</evidence>
<dbReference type="PRINTS" id="PR01491">
    <property type="entry name" value="KVCHANNEL"/>
</dbReference>
<dbReference type="FunFam" id="1.10.287.70:FF:000028">
    <property type="entry name" value="potassium voltage-gated channel subfamily D member 3"/>
    <property type="match status" value="1"/>
</dbReference>
<evidence type="ECO:0000313" key="16">
    <source>
        <dbReference type="Proteomes" id="UP001634394"/>
    </source>
</evidence>
<proteinExistence type="predicted"/>
<feature type="transmembrane region" description="Helical" evidence="13">
    <location>
        <begin position="261"/>
        <end position="282"/>
    </location>
</feature>
<dbReference type="AlphaFoldDB" id="A0ABD3XEH9"/>
<comment type="caution">
    <text evidence="15">The sequence shown here is derived from an EMBL/GenBank/DDBJ whole genome shotgun (WGS) entry which is preliminary data.</text>
</comment>
<dbReference type="EMBL" id="JBJQND010000002">
    <property type="protein sequence ID" value="KAL3884525.1"/>
    <property type="molecule type" value="Genomic_DNA"/>
</dbReference>
<protein>
    <recommendedName>
        <fullName evidence="14">Ion transport domain-containing protein</fullName>
    </recommendedName>
</protein>
<keyword evidence="3" id="KW-0633">Potassium transport</keyword>
<dbReference type="Pfam" id="PF00520">
    <property type="entry name" value="Ion_trans"/>
    <property type="match status" value="1"/>
</dbReference>
<dbReference type="Gene3D" id="1.10.287.70">
    <property type="match status" value="1"/>
</dbReference>
<evidence type="ECO:0000256" key="9">
    <source>
        <dbReference type="ARBA" id="ARBA00023065"/>
    </source>
</evidence>
<feature type="transmembrane region" description="Helical" evidence="13">
    <location>
        <begin position="17"/>
        <end position="38"/>
    </location>
</feature>
<dbReference type="PANTHER" id="PTHR11537:SF252">
    <property type="entry name" value="POTASSIUM VOLTAGE-GATED CHANNEL PROTEIN SHAW"/>
    <property type="match status" value="1"/>
</dbReference>
<feature type="transmembrane region" description="Helical" evidence="13">
    <location>
        <begin position="236"/>
        <end position="255"/>
    </location>
</feature>
<feature type="domain" description="Ion transport" evidence="14">
    <location>
        <begin position="19"/>
        <end position="290"/>
    </location>
</feature>
<dbReference type="Proteomes" id="UP001634394">
    <property type="component" value="Unassembled WGS sequence"/>
</dbReference>
<feature type="region of interest" description="Disordered" evidence="12">
    <location>
        <begin position="337"/>
        <end position="361"/>
    </location>
</feature>
<evidence type="ECO:0000256" key="5">
    <source>
        <dbReference type="ARBA" id="ARBA00022826"/>
    </source>
</evidence>
<sequence length="361" mass="40780">QRPLCCWDAHITTDSVILIFSFISMTFVFLSIISFLAGTHETFIYFIKVPINKNGSSLAVQNKSIGDEVLYTATTEHNTISKINIAPFTDYSDVRAKHPVLEIIDIVCLVFFTIEYMARLLTASRKFRLVISFMGVIDLISIIPDYIELIVYAAQPGINTDTTAFNVFQILRVFRILRIFRLIRHIPGLWIVLYTLKASFGELVLLIVLMMVGMLIFASLIYFVEDRTVFTSVPRGFWWALITMTTVGYGDMYPVTALGCLIGSFAALSGLLMIGFSVPILVNNFLMYYSHVQFALHEEKKEHKNKKKKVNGNGPIYKAKIQANEMFKLGMVGENETDNADFGNSSNTENDLMMSENGDND</sequence>
<evidence type="ECO:0000256" key="7">
    <source>
        <dbReference type="ARBA" id="ARBA00022958"/>
    </source>
</evidence>
<dbReference type="PRINTS" id="PR00169">
    <property type="entry name" value="KCHANNEL"/>
</dbReference>
<keyword evidence="11" id="KW-0407">Ion channel</keyword>
<evidence type="ECO:0000313" key="15">
    <source>
        <dbReference type="EMBL" id="KAL3884525.1"/>
    </source>
</evidence>
<keyword evidence="16" id="KW-1185">Reference proteome</keyword>
<keyword evidence="7" id="KW-0630">Potassium</keyword>
<evidence type="ECO:0000256" key="12">
    <source>
        <dbReference type="SAM" id="MobiDB-lite"/>
    </source>
</evidence>
<accession>A0ABD3XEH9</accession>
<evidence type="ECO:0000256" key="3">
    <source>
        <dbReference type="ARBA" id="ARBA00022538"/>
    </source>
</evidence>
<evidence type="ECO:0000256" key="2">
    <source>
        <dbReference type="ARBA" id="ARBA00022448"/>
    </source>
</evidence>
<dbReference type="GO" id="GO:0034702">
    <property type="term" value="C:monoatomic ion channel complex"/>
    <property type="evidence" value="ECO:0007669"/>
    <property type="project" value="UniProtKB-KW"/>
</dbReference>
<keyword evidence="2" id="KW-0813">Transport</keyword>